<dbReference type="OrthoDB" id="3289889at2"/>
<gene>
    <name evidence="2" type="ORF">BTO22_07170</name>
</gene>
<dbReference type="PANTHER" id="PTHR30336:SF20">
    <property type="entry name" value="DUF218 DOMAIN-CONTAINING PROTEIN"/>
    <property type="match status" value="1"/>
</dbReference>
<reference evidence="2 3" key="1">
    <citation type="submission" date="2016-12" db="EMBL/GenBank/DDBJ databases">
        <title>Diversity of luminous bacteria.</title>
        <authorList>
            <person name="Yoshizawa S."/>
            <person name="Kogure K."/>
        </authorList>
    </citation>
    <scope>NUCLEOTIDE SEQUENCE [LARGE SCALE GENOMIC DNA]</scope>
    <source>
        <strain evidence="2 3">ATCC 33715</strain>
    </source>
</reference>
<dbReference type="PANTHER" id="PTHR30336">
    <property type="entry name" value="INNER MEMBRANE PROTEIN, PROBABLE PERMEASE"/>
    <property type="match status" value="1"/>
</dbReference>
<dbReference type="Proteomes" id="UP000239263">
    <property type="component" value="Unassembled WGS sequence"/>
</dbReference>
<comment type="caution">
    <text evidence="2">The sequence shown here is derived from an EMBL/GenBank/DDBJ whole genome shotgun (WGS) entry which is preliminary data.</text>
</comment>
<dbReference type="CDD" id="cd06259">
    <property type="entry name" value="YdcF-like"/>
    <property type="match status" value="1"/>
</dbReference>
<dbReference type="AlphaFoldDB" id="A0A2S7XDE2"/>
<dbReference type="InterPro" id="IPR003848">
    <property type="entry name" value="DUF218"/>
</dbReference>
<dbReference type="InterPro" id="IPR051599">
    <property type="entry name" value="Cell_Envelope_Assoc"/>
</dbReference>
<dbReference type="GO" id="GO:0005886">
    <property type="term" value="C:plasma membrane"/>
    <property type="evidence" value="ECO:0007669"/>
    <property type="project" value="TreeGrafter"/>
</dbReference>
<evidence type="ECO:0000313" key="2">
    <source>
        <dbReference type="EMBL" id="PQJ89378.1"/>
    </source>
</evidence>
<evidence type="ECO:0000313" key="3">
    <source>
        <dbReference type="Proteomes" id="UP000239263"/>
    </source>
</evidence>
<proteinExistence type="predicted"/>
<dbReference type="EMBL" id="MSCO01000001">
    <property type="protein sequence ID" value="PQJ89378.1"/>
    <property type="molecule type" value="Genomic_DNA"/>
</dbReference>
<evidence type="ECO:0000259" key="1">
    <source>
        <dbReference type="Pfam" id="PF02698"/>
    </source>
</evidence>
<name>A0A2S7XDE2_9GAMM</name>
<sequence length="262" mass="30157">MQYFSSIIDTTNIANKLAGDQRDIIDYSYKTIKRNTGKIIPRTRNYRPSGLIVLGATPKIGILESRLNQAYKFAVKYPDMPIVLSGKGLKEGVVEADYMYNYLIAKGVGEDRLYKESESLDTVGNAEFSYFTISENYELNEIENWLVITNNYHSMRALYSFSQVFLKNYTISVLLSPLLPDGVTNPNKDKILKDLVTNEVKSDSNEKFMELLKYHRYSVSRDSFKTKDITGKPCAILNEMLLEHDLYKDKVDKFMIIFSQCY</sequence>
<feature type="domain" description="DUF218" evidence="1">
    <location>
        <begin position="51"/>
        <end position="177"/>
    </location>
</feature>
<dbReference type="InterPro" id="IPR014729">
    <property type="entry name" value="Rossmann-like_a/b/a_fold"/>
</dbReference>
<organism evidence="2 3">
    <name type="scientific">Aliivibrio sifiae</name>
    <dbReference type="NCBI Taxonomy" id="566293"/>
    <lineage>
        <taxon>Bacteria</taxon>
        <taxon>Pseudomonadati</taxon>
        <taxon>Pseudomonadota</taxon>
        <taxon>Gammaproteobacteria</taxon>
        <taxon>Vibrionales</taxon>
        <taxon>Vibrionaceae</taxon>
        <taxon>Aliivibrio</taxon>
    </lineage>
</organism>
<dbReference type="Pfam" id="PF02698">
    <property type="entry name" value="DUF218"/>
    <property type="match status" value="1"/>
</dbReference>
<accession>A0A2S7XDE2</accession>
<protein>
    <recommendedName>
        <fullName evidence="1">DUF218 domain-containing protein</fullName>
    </recommendedName>
</protein>
<dbReference type="Gene3D" id="3.40.50.620">
    <property type="entry name" value="HUPs"/>
    <property type="match status" value="1"/>
</dbReference>